<name>A0A1N7A844_9RHOO</name>
<accession>A0A1N7A844</accession>
<dbReference type="RefSeq" id="WP_076603560.1">
    <property type="nucleotide sequence ID" value="NZ_FTMD01000013.1"/>
</dbReference>
<protein>
    <submittedName>
        <fullName evidence="1">Uncharacterized protein</fullName>
    </submittedName>
</protein>
<gene>
    <name evidence="1" type="ORF">SAMN05421829_113135</name>
</gene>
<keyword evidence="2" id="KW-1185">Reference proteome</keyword>
<proteinExistence type="predicted"/>
<dbReference type="OrthoDB" id="9182091at2"/>
<sequence length="101" mass="11202">MTFLDSPIGRCEAVREMVLLDETQKECAREHGCPEGRDCPLKGWFTEQSGVSDPASLPVRRAAKRRRSPATVKAAPVKMRAKESKPLVFAQKAPLPERKVA</sequence>
<dbReference type="EMBL" id="FTMD01000013">
    <property type="protein sequence ID" value="SIR35262.1"/>
    <property type="molecule type" value="Genomic_DNA"/>
</dbReference>
<reference evidence="2" key="1">
    <citation type="submission" date="2017-01" db="EMBL/GenBank/DDBJ databases">
        <authorList>
            <person name="Varghese N."/>
            <person name="Submissions S."/>
        </authorList>
    </citation>
    <scope>NUCLEOTIDE SEQUENCE [LARGE SCALE GENOMIC DNA]</scope>
    <source>
        <strain evidence="2">ATCC 51758</strain>
    </source>
</reference>
<dbReference type="Proteomes" id="UP000186819">
    <property type="component" value="Unassembled WGS sequence"/>
</dbReference>
<organism evidence="1 2">
    <name type="scientific">Aromatoleum tolulyticum</name>
    <dbReference type="NCBI Taxonomy" id="34027"/>
    <lineage>
        <taxon>Bacteria</taxon>
        <taxon>Pseudomonadati</taxon>
        <taxon>Pseudomonadota</taxon>
        <taxon>Betaproteobacteria</taxon>
        <taxon>Rhodocyclales</taxon>
        <taxon>Rhodocyclaceae</taxon>
        <taxon>Aromatoleum</taxon>
    </lineage>
</organism>
<evidence type="ECO:0000313" key="1">
    <source>
        <dbReference type="EMBL" id="SIR35262.1"/>
    </source>
</evidence>
<evidence type="ECO:0000313" key="2">
    <source>
        <dbReference type="Proteomes" id="UP000186819"/>
    </source>
</evidence>
<dbReference type="STRING" id="34027.SAMN05421829_113135"/>
<dbReference type="AlphaFoldDB" id="A0A1N7A844"/>